<dbReference type="PROSITE" id="PS01033">
    <property type="entry name" value="GLOBIN"/>
    <property type="match status" value="1"/>
</dbReference>
<dbReference type="InterPro" id="IPR000971">
    <property type="entry name" value="Globin"/>
</dbReference>
<dbReference type="EMBL" id="JAACNH010000008">
    <property type="protein sequence ID" value="KAG8433689.1"/>
    <property type="molecule type" value="Genomic_DNA"/>
</dbReference>
<evidence type="ECO:0000313" key="9">
    <source>
        <dbReference type="EMBL" id="KAG8433689.1"/>
    </source>
</evidence>
<keyword evidence="6" id="KW-0408">Iron</keyword>
<proteinExistence type="inferred from homology"/>
<comment type="similarity">
    <text evidence="1 7">Belongs to the globin family.</text>
</comment>
<dbReference type="GO" id="GO:0042744">
    <property type="term" value="P:hydrogen peroxide catabolic process"/>
    <property type="evidence" value="ECO:0007669"/>
    <property type="project" value="TreeGrafter"/>
</dbReference>
<dbReference type="GO" id="GO:0046872">
    <property type="term" value="F:metal ion binding"/>
    <property type="evidence" value="ECO:0007669"/>
    <property type="project" value="UniProtKB-KW"/>
</dbReference>
<dbReference type="GO" id="GO:0004601">
    <property type="term" value="F:peroxidase activity"/>
    <property type="evidence" value="ECO:0007669"/>
    <property type="project" value="TreeGrafter"/>
</dbReference>
<organism evidence="9 10">
    <name type="scientific">Hymenochirus boettgeri</name>
    <name type="common">Congo dwarf clawed frog</name>
    <dbReference type="NCBI Taxonomy" id="247094"/>
    <lineage>
        <taxon>Eukaryota</taxon>
        <taxon>Metazoa</taxon>
        <taxon>Chordata</taxon>
        <taxon>Craniata</taxon>
        <taxon>Vertebrata</taxon>
        <taxon>Euteleostomi</taxon>
        <taxon>Amphibia</taxon>
        <taxon>Batrachia</taxon>
        <taxon>Anura</taxon>
        <taxon>Pipoidea</taxon>
        <taxon>Pipidae</taxon>
        <taxon>Pipinae</taxon>
        <taxon>Hymenochirus</taxon>
    </lineage>
</organism>
<keyword evidence="2 7" id="KW-0813">Transport</keyword>
<sequence>MTLTDKMKAEVAALWAKAEPQAKTLGDEVVNRMLITFPQYKLYFEDKPDMGEKIMAALGEAVQHIDNLSEDLSALNALEMSEKLYQLLLPHTFLVTLAVHFPTDFTSSMYAAWVHFFDEIKKILFSKEK</sequence>
<evidence type="ECO:0000313" key="10">
    <source>
        <dbReference type="Proteomes" id="UP000812440"/>
    </source>
</evidence>
<evidence type="ECO:0000256" key="7">
    <source>
        <dbReference type="RuleBase" id="RU000356"/>
    </source>
</evidence>
<dbReference type="OrthoDB" id="8751793at2759"/>
<keyword evidence="5" id="KW-0479">Metal-binding</keyword>
<protein>
    <recommendedName>
        <fullName evidence="8">Globin domain-containing protein</fullName>
    </recommendedName>
</protein>
<keyword evidence="3 7" id="KW-0349">Heme</keyword>
<comment type="caution">
    <text evidence="9">The sequence shown here is derived from an EMBL/GenBank/DDBJ whole genome shotgun (WGS) entry which is preliminary data.</text>
</comment>
<accession>A0A8T2ILE8</accession>
<name>A0A8T2ILE8_9PIPI</name>
<dbReference type="EMBL" id="JAACNH010000008">
    <property type="protein sequence ID" value="KAG8433688.1"/>
    <property type="molecule type" value="Genomic_DNA"/>
</dbReference>
<dbReference type="GO" id="GO:0019825">
    <property type="term" value="F:oxygen binding"/>
    <property type="evidence" value="ECO:0007669"/>
    <property type="project" value="InterPro"/>
</dbReference>
<dbReference type="InterPro" id="IPR009050">
    <property type="entry name" value="Globin-like_sf"/>
</dbReference>
<dbReference type="InterPro" id="IPR050056">
    <property type="entry name" value="Hemoglobin_oxygen_transport"/>
</dbReference>
<feature type="domain" description="Globin" evidence="8">
    <location>
        <begin position="2"/>
        <end position="129"/>
    </location>
</feature>
<dbReference type="GO" id="GO:0043177">
    <property type="term" value="F:organic acid binding"/>
    <property type="evidence" value="ECO:0007669"/>
    <property type="project" value="TreeGrafter"/>
</dbReference>
<dbReference type="Gene3D" id="1.10.490.10">
    <property type="entry name" value="Globins"/>
    <property type="match status" value="1"/>
</dbReference>
<evidence type="ECO:0000256" key="4">
    <source>
        <dbReference type="ARBA" id="ARBA00022621"/>
    </source>
</evidence>
<evidence type="ECO:0000256" key="2">
    <source>
        <dbReference type="ARBA" id="ARBA00022448"/>
    </source>
</evidence>
<dbReference type="AlphaFoldDB" id="A0A8T2ILE8"/>
<evidence type="ECO:0000256" key="3">
    <source>
        <dbReference type="ARBA" id="ARBA00022617"/>
    </source>
</evidence>
<dbReference type="GO" id="GO:0020037">
    <property type="term" value="F:heme binding"/>
    <property type="evidence" value="ECO:0007669"/>
    <property type="project" value="InterPro"/>
</dbReference>
<dbReference type="PANTHER" id="PTHR11442">
    <property type="entry name" value="HEMOGLOBIN FAMILY MEMBER"/>
    <property type="match status" value="1"/>
</dbReference>
<keyword evidence="10" id="KW-1185">Reference proteome</keyword>
<dbReference type="GO" id="GO:0005833">
    <property type="term" value="C:hemoglobin complex"/>
    <property type="evidence" value="ECO:0007669"/>
    <property type="project" value="TreeGrafter"/>
</dbReference>
<dbReference type="InterPro" id="IPR012292">
    <property type="entry name" value="Globin/Proto"/>
</dbReference>
<dbReference type="GO" id="GO:0005344">
    <property type="term" value="F:oxygen carrier activity"/>
    <property type="evidence" value="ECO:0007669"/>
    <property type="project" value="UniProtKB-KW"/>
</dbReference>
<dbReference type="PANTHER" id="PTHR11442:SF41">
    <property type="entry name" value="HEMOGLOBIN SUBUNIT ZETA"/>
    <property type="match status" value="1"/>
</dbReference>
<dbReference type="GO" id="GO:0031838">
    <property type="term" value="C:haptoglobin-hemoglobin complex"/>
    <property type="evidence" value="ECO:0007669"/>
    <property type="project" value="TreeGrafter"/>
</dbReference>
<evidence type="ECO:0000259" key="8">
    <source>
        <dbReference type="PROSITE" id="PS01033"/>
    </source>
</evidence>
<reference evidence="9" key="1">
    <citation type="thesis" date="2020" institute="ProQuest LLC" country="789 East Eisenhower Parkway, Ann Arbor, MI, USA">
        <title>Comparative Genomics and Chromosome Evolution.</title>
        <authorList>
            <person name="Mudd A.B."/>
        </authorList>
    </citation>
    <scope>NUCLEOTIDE SEQUENCE</scope>
    <source>
        <strain evidence="9">Female2</strain>
        <tissue evidence="9">Blood</tissue>
    </source>
</reference>
<dbReference type="GO" id="GO:0072562">
    <property type="term" value="C:blood microparticle"/>
    <property type="evidence" value="ECO:0007669"/>
    <property type="project" value="TreeGrafter"/>
</dbReference>
<keyword evidence="4 7" id="KW-0561">Oxygen transport</keyword>
<evidence type="ECO:0000256" key="6">
    <source>
        <dbReference type="ARBA" id="ARBA00023004"/>
    </source>
</evidence>
<dbReference type="Pfam" id="PF00042">
    <property type="entry name" value="Globin"/>
    <property type="match status" value="1"/>
</dbReference>
<dbReference type="SUPFAM" id="SSF46458">
    <property type="entry name" value="Globin-like"/>
    <property type="match status" value="1"/>
</dbReference>
<gene>
    <name evidence="9" type="ORF">GDO86_012152</name>
</gene>
<evidence type="ECO:0000256" key="5">
    <source>
        <dbReference type="ARBA" id="ARBA00022723"/>
    </source>
</evidence>
<dbReference type="GO" id="GO:0031720">
    <property type="term" value="F:haptoglobin binding"/>
    <property type="evidence" value="ECO:0007669"/>
    <property type="project" value="TreeGrafter"/>
</dbReference>
<evidence type="ECO:0000256" key="1">
    <source>
        <dbReference type="ARBA" id="ARBA00008705"/>
    </source>
</evidence>
<dbReference type="Proteomes" id="UP000812440">
    <property type="component" value="Chromosome 7"/>
</dbReference>